<evidence type="ECO:0000313" key="3">
    <source>
        <dbReference type="EMBL" id="CAB9523969.1"/>
    </source>
</evidence>
<name>A0A9N8ERF8_9STRA</name>
<keyword evidence="4" id="KW-1185">Reference proteome</keyword>
<protein>
    <submittedName>
        <fullName evidence="3">Kynurenine formamidase</fullName>
    </submittedName>
</protein>
<proteinExistence type="predicted"/>
<dbReference type="InterPro" id="IPR029058">
    <property type="entry name" value="AB_hydrolase_fold"/>
</dbReference>
<organism evidence="3 4">
    <name type="scientific">Seminavis robusta</name>
    <dbReference type="NCBI Taxonomy" id="568900"/>
    <lineage>
        <taxon>Eukaryota</taxon>
        <taxon>Sar</taxon>
        <taxon>Stramenopiles</taxon>
        <taxon>Ochrophyta</taxon>
        <taxon>Bacillariophyta</taxon>
        <taxon>Bacillariophyceae</taxon>
        <taxon>Bacillariophycidae</taxon>
        <taxon>Naviculales</taxon>
        <taxon>Naviculaceae</taxon>
        <taxon>Seminavis</taxon>
    </lineage>
</organism>
<evidence type="ECO:0000313" key="4">
    <source>
        <dbReference type="Proteomes" id="UP001153069"/>
    </source>
</evidence>
<comment type="caution">
    <text evidence="3">The sequence shown here is derived from an EMBL/GenBank/DDBJ whole genome shotgun (WGS) entry which is preliminary data.</text>
</comment>
<dbReference type="OrthoDB" id="6495301at2759"/>
<accession>A0A9N8ERF8</accession>
<dbReference type="EMBL" id="CAICTM010001476">
    <property type="protein sequence ID" value="CAB9523969.1"/>
    <property type="molecule type" value="Genomic_DNA"/>
</dbReference>
<gene>
    <name evidence="3" type="ORF">SEMRO_1478_G276040.1</name>
</gene>
<keyword evidence="1" id="KW-0378">Hydrolase</keyword>
<dbReference type="GO" id="GO:0016787">
    <property type="term" value="F:hydrolase activity"/>
    <property type="evidence" value="ECO:0007669"/>
    <property type="project" value="UniProtKB-KW"/>
</dbReference>
<dbReference type="InterPro" id="IPR050300">
    <property type="entry name" value="GDXG_lipolytic_enzyme"/>
</dbReference>
<dbReference type="SUPFAM" id="SSF53474">
    <property type="entry name" value="alpha/beta-Hydrolases"/>
    <property type="match status" value="1"/>
</dbReference>
<sequence length="282" mass="31471">MNSTSPKRTPDSELNLAARHPDRQTFLNINETESERVRNCHKCFLEVAYGEDPLQRMDIFPSPVVNSPILVFIHGGYWRSLDKKSYSFVAEAFVAKNVTVAVINYRLIPTVDMLRLLQDVKDSVEFIQKHATDYNGNPSQIALSGHSAGGHLALMTYLMNPSMQPSVPAICSLSGIFDLNAIRHSYLSDDTLQLSPDDVGQFSASNKDLAAVKCSTLIAVGGGETTFFVEESKKIAKARPSFRYHEYDNLNHYQIVHLLGAFQQDDVMIPFLLEKLLGSKES</sequence>
<dbReference type="PANTHER" id="PTHR48081:SF33">
    <property type="entry name" value="KYNURENINE FORMAMIDASE"/>
    <property type="match status" value="1"/>
</dbReference>
<dbReference type="Proteomes" id="UP001153069">
    <property type="component" value="Unassembled WGS sequence"/>
</dbReference>
<evidence type="ECO:0000259" key="2">
    <source>
        <dbReference type="Pfam" id="PF20434"/>
    </source>
</evidence>
<reference evidence="3" key="1">
    <citation type="submission" date="2020-06" db="EMBL/GenBank/DDBJ databases">
        <authorList>
            <consortium name="Plant Systems Biology data submission"/>
        </authorList>
    </citation>
    <scope>NUCLEOTIDE SEQUENCE</scope>
    <source>
        <strain evidence="3">D6</strain>
    </source>
</reference>
<dbReference type="InterPro" id="IPR049492">
    <property type="entry name" value="BD-FAE-like_dom"/>
</dbReference>
<dbReference type="PANTHER" id="PTHR48081">
    <property type="entry name" value="AB HYDROLASE SUPERFAMILY PROTEIN C4A8.06C"/>
    <property type="match status" value="1"/>
</dbReference>
<dbReference type="Gene3D" id="3.40.50.1820">
    <property type="entry name" value="alpha/beta hydrolase"/>
    <property type="match status" value="1"/>
</dbReference>
<feature type="domain" description="BD-FAE-like" evidence="2">
    <location>
        <begin position="65"/>
        <end position="195"/>
    </location>
</feature>
<dbReference type="AlphaFoldDB" id="A0A9N8ERF8"/>
<dbReference type="Pfam" id="PF20434">
    <property type="entry name" value="BD-FAE"/>
    <property type="match status" value="1"/>
</dbReference>
<evidence type="ECO:0000256" key="1">
    <source>
        <dbReference type="ARBA" id="ARBA00022801"/>
    </source>
</evidence>